<protein>
    <recommendedName>
        <fullName evidence="6">Ribosomal protein</fullName>
    </recommendedName>
</protein>
<dbReference type="Proteomes" id="UP001497392">
    <property type="component" value="Unassembled WGS sequence"/>
</dbReference>
<dbReference type="InterPro" id="IPR023674">
    <property type="entry name" value="Ribosomal_uL1-like"/>
</dbReference>
<evidence type="ECO:0000256" key="7">
    <source>
        <dbReference type="SAM" id="MobiDB-lite"/>
    </source>
</evidence>
<comment type="caution">
    <text evidence="8">The sequence shown here is derived from an EMBL/GenBank/DDBJ whole genome shotgun (WGS) entry which is preliminary data.</text>
</comment>
<evidence type="ECO:0000256" key="1">
    <source>
        <dbReference type="ARBA" id="ARBA00010531"/>
    </source>
</evidence>
<dbReference type="PANTHER" id="PTHR36427:SF4">
    <property type="entry name" value="RIBOSOMAL PROTEIN L1P_L10E FAMILY"/>
    <property type="match status" value="1"/>
</dbReference>
<dbReference type="InterPro" id="IPR028364">
    <property type="entry name" value="Ribosomal_uL1/biogenesis"/>
</dbReference>
<keyword evidence="3" id="KW-0694">RNA-binding</keyword>
<dbReference type="InterPro" id="IPR023673">
    <property type="entry name" value="Ribosomal_uL1_CS"/>
</dbReference>
<keyword evidence="4 6" id="KW-0689">Ribosomal protein</keyword>
<dbReference type="InterPro" id="IPR005878">
    <property type="entry name" value="Ribosom_uL1_bac-type"/>
</dbReference>
<name>A0ABP1FMP9_9CHLO</name>
<dbReference type="Gene3D" id="3.30.190.20">
    <property type="match status" value="1"/>
</dbReference>
<dbReference type="NCBIfam" id="TIGR01169">
    <property type="entry name" value="rplA_bact"/>
    <property type="match status" value="1"/>
</dbReference>
<keyword evidence="5 6" id="KW-0687">Ribonucleoprotein</keyword>
<dbReference type="HAMAP" id="MF_01318_B">
    <property type="entry name" value="Ribosomal_uL1_B"/>
    <property type="match status" value="1"/>
</dbReference>
<evidence type="ECO:0000256" key="2">
    <source>
        <dbReference type="ARBA" id="ARBA00022730"/>
    </source>
</evidence>
<dbReference type="SUPFAM" id="SSF56808">
    <property type="entry name" value="Ribosomal protein L1"/>
    <property type="match status" value="1"/>
</dbReference>
<reference evidence="8 9" key="1">
    <citation type="submission" date="2024-06" db="EMBL/GenBank/DDBJ databases">
        <authorList>
            <person name="Kraege A."/>
            <person name="Thomma B."/>
        </authorList>
    </citation>
    <scope>NUCLEOTIDE SEQUENCE [LARGE SCALE GENOMIC DNA]</scope>
</reference>
<evidence type="ECO:0000313" key="8">
    <source>
        <dbReference type="EMBL" id="CAL5220439.1"/>
    </source>
</evidence>
<evidence type="ECO:0000256" key="3">
    <source>
        <dbReference type="ARBA" id="ARBA00022884"/>
    </source>
</evidence>
<accession>A0ABP1FMP9</accession>
<evidence type="ECO:0000313" key="9">
    <source>
        <dbReference type="Proteomes" id="UP001497392"/>
    </source>
</evidence>
<evidence type="ECO:0000256" key="6">
    <source>
        <dbReference type="RuleBase" id="RU000659"/>
    </source>
</evidence>
<comment type="similarity">
    <text evidence="1 6">Belongs to the universal ribosomal protein uL1 family.</text>
</comment>
<dbReference type="CDD" id="cd00403">
    <property type="entry name" value="Ribosomal_L1"/>
    <property type="match status" value="1"/>
</dbReference>
<dbReference type="Pfam" id="PF00687">
    <property type="entry name" value="Ribosomal_L1"/>
    <property type="match status" value="1"/>
</dbReference>
<dbReference type="PROSITE" id="PS01199">
    <property type="entry name" value="RIBOSOMAL_L1"/>
    <property type="match status" value="1"/>
</dbReference>
<keyword evidence="9" id="KW-1185">Reference proteome</keyword>
<evidence type="ECO:0000256" key="5">
    <source>
        <dbReference type="ARBA" id="ARBA00023274"/>
    </source>
</evidence>
<sequence length="372" mass="39254">MLAHQFTLLARQAAIKLAPTLRPLSLGASHLAEPAALEQSPLILQANFSFPAEALQLEDDRPSSVSGQVPPAEAQASRNLPTSLEEVLEEYQPPARSPTNLPDWMTSKAPLIRAQPLTGLRMEDPMLPVPRFTPTVRKFRPQPIDLKEGLKKVKDEAKAKFNESVEIAINLGIDPRRGDQQVRGAVVLPHGTGTNTRVAVFAEDEAADLARSAGAEVVGSEDLIAAIQKGGAGAIDFDKCLATSAMMSKLARIARTLGPRGLMPNPKLGTIVEPSSIAEAVRTMKAGRVEFRADRGAVLHAAVGKVDFPVEHLHANLGALTAAILAARPKGIKGGGMTGYITGATLSSSMGRAVPVTLPSLQQAVAAAKRSA</sequence>
<dbReference type="Gene3D" id="3.40.50.790">
    <property type="match status" value="1"/>
</dbReference>
<dbReference type="InterPro" id="IPR016095">
    <property type="entry name" value="Ribosomal_uL1_3-a/b-sand"/>
</dbReference>
<feature type="region of interest" description="Disordered" evidence="7">
    <location>
        <begin position="59"/>
        <end position="80"/>
    </location>
</feature>
<evidence type="ECO:0000256" key="4">
    <source>
        <dbReference type="ARBA" id="ARBA00022980"/>
    </source>
</evidence>
<dbReference type="PANTHER" id="PTHR36427">
    <property type="entry name" value="54S RIBOSOMAL PROTEIN L1, MITOCHONDRIAL"/>
    <property type="match status" value="1"/>
</dbReference>
<dbReference type="EMBL" id="CAXHTA020000003">
    <property type="protein sequence ID" value="CAL5220439.1"/>
    <property type="molecule type" value="Genomic_DNA"/>
</dbReference>
<organism evidence="8 9">
    <name type="scientific">Coccomyxa viridis</name>
    <dbReference type="NCBI Taxonomy" id="1274662"/>
    <lineage>
        <taxon>Eukaryota</taxon>
        <taxon>Viridiplantae</taxon>
        <taxon>Chlorophyta</taxon>
        <taxon>core chlorophytes</taxon>
        <taxon>Trebouxiophyceae</taxon>
        <taxon>Trebouxiophyceae incertae sedis</taxon>
        <taxon>Coccomyxaceae</taxon>
        <taxon>Coccomyxa</taxon>
    </lineage>
</organism>
<keyword evidence="2" id="KW-0699">rRNA-binding</keyword>
<gene>
    <name evidence="8" type="primary">g2454</name>
    <name evidence="8" type="ORF">VP750_LOCUS2098</name>
</gene>
<proteinExistence type="inferred from homology"/>